<comment type="pathway">
    <text evidence="12">Carbohydrate metabolism; D-ribose degradation; D-ribose 5-phosphate from beta-D-ribopyranose: step 2/2.</text>
</comment>
<keyword evidence="10 12" id="KW-0630">Potassium</keyword>
<dbReference type="PRINTS" id="PR00990">
    <property type="entry name" value="RIBOKINASE"/>
</dbReference>
<comment type="caution">
    <text evidence="14">The sequence shown here is derived from an EMBL/GenBank/DDBJ whole genome shotgun (WGS) entry which is preliminary data.</text>
</comment>
<dbReference type="RefSeq" id="WP_114353514.1">
    <property type="nucleotide sequence ID" value="NZ_QPJJ01000010.1"/>
</dbReference>
<sequence length="296" mass="32064">MRPKVTIVGSINMDLLTSTDQFPSQGETIRGTDFQTAPGGKGANQAVAAARLGADVQMIGCVGADSFGEELKGHLKNESVDTTHIQTIEHEPSGLANIILSEKDNRIIIIPGANGHVTPEYVEARKDAILSSDYVVIQFEIPKQTIEYCIDLCHQHDIPLIINPAPAMELDTSYWEKATYITPNDTEASQLFSDEMHHLNEKLIITMGAEGVQFSENLEEKMVSSHEVEVVDTTGAGDTFNGALAVALAEKLDLKEAIAFANAAAALSITKLGAQQGMPTKKEVFELLTKTKDKKD</sequence>
<comment type="activity regulation">
    <text evidence="12">Activated by a monovalent cation that binds near, but not in, the active site. The most likely occupant of the site in vivo is potassium. Ion binding induces a conformational change that may alter substrate affinity.</text>
</comment>
<protein>
    <recommendedName>
        <fullName evidence="3 12">Ribokinase</fullName>
        <shortName evidence="12">RK</shortName>
        <ecNumber evidence="2 12">2.7.1.15</ecNumber>
    </recommendedName>
</protein>
<comment type="similarity">
    <text evidence="12">Belongs to the carbohydrate kinase PfkB family. Ribokinase subfamily.</text>
</comment>
<evidence type="ECO:0000256" key="12">
    <source>
        <dbReference type="HAMAP-Rule" id="MF_01987"/>
    </source>
</evidence>
<dbReference type="InterPro" id="IPR011877">
    <property type="entry name" value="Ribokinase"/>
</dbReference>
<keyword evidence="4 12" id="KW-0808">Transferase</keyword>
<feature type="binding site" evidence="12">
    <location>
        <begin position="206"/>
        <end position="211"/>
    </location>
    <ligand>
        <name>ATP</name>
        <dbReference type="ChEBI" id="CHEBI:30616"/>
    </ligand>
</feature>
<evidence type="ECO:0000256" key="5">
    <source>
        <dbReference type="ARBA" id="ARBA00022723"/>
    </source>
</evidence>
<keyword evidence="11 12" id="KW-0119">Carbohydrate metabolism</keyword>
<evidence type="ECO:0000256" key="11">
    <source>
        <dbReference type="ARBA" id="ARBA00023277"/>
    </source>
</evidence>
<feature type="active site" description="Proton acceptor" evidence="12">
    <location>
        <position position="238"/>
    </location>
</feature>
<keyword evidence="5 12" id="KW-0479">Metal-binding</keyword>
<dbReference type="InterPro" id="IPR002139">
    <property type="entry name" value="Ribo/fructo_kinase"/>
</dbReference>
<dbReference type="InterPro" id="IPR029056">
    <property type="entry name" value="Ribokinase-like"/>
</dbReference>
<evidence type="ECO:0000256" key="10">
    <source>
        <dbReference type="ARBA" id="ARBA00022958"/>
    </source>
</evidence>
<dbReference type="HAMAP" id="MF_01987">
    <property type="entry name" value="Ribokinase"/>
    <property type="match status" value="1"/>
</dbReference>
<feature type="domain" description="Carbohydrate kinase PfkB" evidence="13">
    <location>
        <begin position="4"/>
        <end position="280"/>
    </location>
</feature>
<comment type="subunit">
    <text evidence="12">Homodimer.</text>
</comment>
<keyword evidence="12" id="KW-0963">Cytoplasm</keyword>
<dbReference type="GO" id="GO:0019303">
    <property type="term" value="P:D-ribose catabolic process"/>
    <property type="evidence" value="ECO:0007669"/>
    <property type="project" value="UniProtKB-UniRule"/>
</dbReference>
<evidence type="ECO:0000256" key="8">
    <source>
        <dbReference type="ARBA" id="ARBA00022840"/>
    </source>
</evidence>
<feature type="binding site" evidence="12">
    <location>
        <position position="140"/>
    </location>
    <ligand>
        <name>substrate</name>
    </ligand>
</feature>
<comment type="catalytic activity">
    <reaction evidence="12">
        <text>D-ribose + ATP = D-ribose 5-phosphate + ADP + H(+)</text>
        <dbReference type="Rhea" id="RHEA:13697"/>
        <dbReference type="ChEBI" id="CHEBI:15378"/>
        <dbReference type="ChEBI" id="CHEBI:30616"/>
        <dbReference type="ChEBI" id="CHEBI:47013"/>
        <dbReference type="ChEBI" id="CHEBI:78346"/>
        <dbReference type="ChEBI" id="CHEBI:456216"/>
        <dbReference type="EC" id="2.7.1.15"/>
    </reaction>
</comment>
<keyword evidence="15" id="KW-1185">Reference proteome</keyword>
<dbReference type="GO" id="GO:0005829">
    <property type="term" value="C:cytosol"/>
    <property type="evidence" value="ECO:0007669"/>
    <property type="project" value="TreeGrafter"/>
</dbReference>
<feature type="binding site" evidence="12">
    <location>
        <position position="273"/>
    </location>
    <ligand>
        <name>K(+)</name>
        <dbReference type="ChEBI" id="CHEBI:29103"/>
    </ligand>
</feature>
<evidence type="ECO:0000256" key="6">
    <source>
        <dbReference type="ARBA" id="ARBA00022741"/>
    </source>
</evidence>
<dbReference type="UniPathway" id="UPA00916">
    <property type="reaction ID" value="UER00889"/>
</dbReference>
<keyword evidence="9 12" id="KW-0460">Magnesium</keyword>
<feature type="binding site" evidence="12">
    <location>
        <position position="184"/>
    </location>
    <ligand>
        <name>ATP</name>
        <dbReference type="ChEBI" id="CHEBI:30616"/>
    </ligand>
</feature>
<dbReference type="EMBL" id="QPJJ01000010">
    <property type="protein sequence ID" value="RCW65850.1"/>
    <property type="molecule type" value="Genomic_DNA"/>
</dbReference>
<accession>A0A368XD26</accession>
<comment type="function">
    <text evidence="12">Catalyzes the phosphorylation of ribose at O-5 in a reaction requiring ATP and magnesium. The resulting D-ribose-5-phosphate can then be used either for sythesis of nucleotides, histidine, and tryptophan, or as a component of the pentose phosphate pathway.</text>
</comment>
<feature type="binding site" evidence="12">
    <location>
        <begin position="237"/>
        <end position="238"/>
    </location>
    <ligand>
        <name>ATP</name>
        <dbReference type="ChEBI" id="CHEBI:30616"/>
    </ligand>
</feature>
<dbReference type="NCBIfam" id="TIGR02152">
    <property type="entry name" value="D_ribokin_bact"/>
    <property type="match status" value="1"/>
</dbReference>
<dbReference type="GO" id="GO:0005524">
    <property type="term" value="F:ATP binding"/>
    <property type="evidence" value="ECO:0007669"/>
    <property type="project" value="UniProtKB-UniRule"/>
</dbReference>
<comment type="similarity">
    <text evidence="1">Belongs to the carbohydrate kinase pfkB family.</text>
</comment>
<dbReference type="GO" id="GO:0004747">
    <property type="term" value="F:ribokinase activity"/>
    <property type="evidence" value="ECO:0007669"/>
    <property type="project" value="UniProtKB-UniRule"/>
</dbReference>
<evidence type="ECO:0000313" key="14">
    <source>
        <dbReference type="EMBL" id="RCW65850.1"/>
    </source>
</evidence>
<gene>
    <name evidence="12" type="primary">rbsK</name>
    <name evidence="14" type="ORF">DFR57_11067</name>
</gene>
<dbReference type="OrthoDB" id="9775849at2"/>
<comment type="caution">
    <text evidence="12">Lacks conserved residue(s) required for the propagation of feature annotation.</text>
</comment>
<dbReference type="Proteomes" id="UP000252585">
    <property type="component" value="Unassembled WGS sequence"/>
</dbReference>
<dbReference type="InterPro" id="IPR002173">
    <property type="entry name" value="Carboh/pur_kinase_PfkB_CS"/>
</dbReference>
<dbReference type="PANTHER" id="PTHR10584:SF166">
    <property type="entry name" value="RIBOKINASE"/>
    <property type="match status" value="1"/>
</dbReference>
<dbReference type="Pfam" id="PF00294">
    <property type="entry name" value="PfkB"/>
    <property type="match status" value="1"/>
</dbReference>
<dbReference type="PANTHER" id="PTHR10584">
    <property type="entry name" value="SUGAR KINASE"/>
    <property type="match status" value="1"/>
</dbReference>
<dbReference type="EC" id="2.7.1.15" evidence="2 12"/>
<evidence type="ECO:0000256" key="9">
    <source>
        <dbReference type="ARBA" id="ARBA00022842"/>
    </source>
</evidence>
<dbReference type="Gene3D" id="3.40.1190.20">
    <property type="match status" value="1"/>
</dbReference>
<evidence type="ECO:0000256" key="2">
    <source>
        <dbReference type="ARBA" id="ARBA00012035"/>
    </source>
</evidence>
<comment type="cofactor">
    <cofactor evidence="12">
        <name>Mg(2+)</name>
        <dbReference type="ChEBI" id="CHEBI:18420"/>
    </cofactor>
    <text evidence="12">Requires a divalent cation, most likely magnesium in vivo, as an electrophilic catalyst to aid phosphoryl group transfer. It is the chelate of the metal and the nucleotide that is the actual substrate.</text>
</comment>
<feature type="binding site" evidence="12">
    <location>
        <begin position="12"/>
        <end position="14"/>
    </location>
    <ligand>
        <name>substrate</name>
    </ligand>
</feature>
<feature type="binding site" evidence="12">
    <location>
        <begin position="40"/>
        <end position="44"/>
    </location>
    <ligand>
        <name>substrate</name>
    </ligand>
</feature>
<name>A0A368XD26_9BACI</name>
<organism evidence="14 15">
    <name type="scientific">Saliterribacillus persicus</name>
    <dbReference type="NCBI Taxonomy" id="930114"/>
    <lineage>
        <taxon>Bacteria</taxon>
        <taxon>Bacillati</taxon>
        <taxon>Bacillota</taxon>
        <taxon>Bacilli</taxon>
        <taxon>Bacillales</taxon>
        <taxon>Bacillaceae</taxon>
        <taxon>Saliterribacillus</taxon>
    </lineage>
</organism>
<comment type="subcellular location">
    <subcellularLocation>
        <location evidence="12">Cytoplasm</location>
    </subcellularLocation>
</comment>
<proteinExistence type="inferred from homology"/>
<feature type="binding site" evidence="12">
    <location>
        <position position="268"/>
    </location>
    <ligand>
        <name>K(+)</name>
        <dbReference type="ChEBI" id="CHEBI:29103"/>
    </ligand>
</feature>
<evidence type="ECO:0000256" key="1">
    <source>
        <dbReference type="ARBA" id="ARBA00005380"/>
    </source>
</evidence>
<keyword evidence="6 12" id="KW-0547">Nucleotide-binding</keyword>
<feature type="binding site" evidence="12">
    <location>
        <position position="238"/>
    </location>
    <ligand>
        <name>substrate</name>
    </ligand>
</feature>
<evidence type="ECO:0000256" key="7">
    <source>
        <dbReference type="ARBA" id="ARBA00022777"/>
    </source>
</evidence>
<evidence type="ECO:0000313" key="15">
    <source>
        <dbReference type="Proteomes" id="UP000252585"/>
    </source>
</evidence>
<dbReference type="CDD" id="cd01174">
    <property type="entry name" value="ribokinase"/>
    <property type="match status" value="1"/>
</dbReference>
<dbReference type="GO" id="GO:0046872">
    <property type="term" value="F:metal ion binding"/>
    <property type="evidence" value="ECO:0007669"/>
    <property type="project" value="UniProtKB-KW"/>
</dbReference>
<keyword evidence="7 12" id="KW-0418">Kinase</keyword>
<dbReference type="SUPFAM" id="SSF53613">
    <property type="entry name" value="Ribokinase-like"/>
    <property type="match status" value="1"/>
</dbReference>
<feature type="binding site" evidence="12">
    <location>
        <position position="234"/>
    </location>
    <ligand>
        <name>K(+)</name>
        <dbReference type="ChEBI" id="CHEBI:29103"/>
    </ligand>
</feature>
<evidence type="ECO:0000256" key="3">
    <source>
        <dbReference type="ARBA" id="ARBA00016943"/>
    </source>
</evidence>
<keyword evidence="8 12" id="KW-0067">ATP-binding</keyword>
<dbReference type="PROSITE" id="PS00584">
    <property type="entry name" value="PFKB_KINASES_2"/>
    <property type="match status" value="1"/>
</dbReference>
<feature type="binding site" evidence="12">
    <location>
        <position position="271"/>
    </location>
    <ligand>
        <name>K(+)</name>
        <dbReference type="ChEBI" id="CHEBI:29103"/>
    </ligand>
</feature>
<feature type="binding site" evidence="12">
    <location>
        <position position="232"/>
    </location>
    <ligand>
        <name>K(+)</name>
        <dbReference type="ChEBI" id="CHEBI:29103"/>
    </ligand>
</feature>
<evidence type="ECO:0000256" key="4">
    <source>
        <dbReference type="ARBA" id="ARBA00022679"/>
    </source>
</evidence>
<evidence type="ECO:0000259" key="13">
    <source>
        <dbReference type="Pfam" id="PF00294"/>
    </source>
</evidence>
<dbReference type="AlphaFoldDB" id="A0A368XD26"/>
<dbReference type="InterPro" id="IPR011611">
    <property type="entry name" value="PfkB_dom"/>
</dbReference>
<feature type="binding site" evidence="12">
    <location>
        <position position="262"/>
    </location>
    <ligand>
        <name>ATP</name>
        <dbReference type="ChEBI" id="CHEBI:30616"/>
    </ligand>
</feature>
<reference evidence="14 15" key="1">
    <citation type="submission" date="2018-07" db="EMBL/GenBank/DDBJ databases">
        <title>Genomic Encyclopedia of Type Strains, Phase IV (KMG-IV): sequencing the most valuable type-strain genomes for metagenomic binning, comparative biology and taxonomic classification.</title>
        <authorList>
            <person name="Goeker M."/>
        </authorList>
    </citation>
    <scope>NUCLEOTIDE SEQUENCE [LARGE SCALE GENOMIC DNA]</scope>
    <source>
        <strain evidence="14 15">DSM 27696</strain>
    </source>
</reference>